<dbReference type="InterPro" id="IPR033932">
    <property type="entry name" value="YtcJ-like"/>
</dbReference>
<dbReference type="Proteomes" id="UP000215483">
    <property type="component" value="Unassembled WGS sequence"/>
</dbReference>
<gene>
    <name evidence="2" type="ORF">BEK98_00385</name>
</gene>
<feature type="domain" description="Amidohydrolase 3" evidence="1">
    <location>
        <begin position="52"/>
        <end position="547"/>
    </location>
</feature>
<comment type="caution">
    <text evidence="2">The sequence shown here is derived from an EMBL/GenBank/DDBJ whole genome shotgun (WGS) entry which is preliminary data.</text>
</comment>
<evidence type="ECO:0000259" key="1">
    <source>
        <dbReference type="Pfam" id="PF07969"/>
    </source>
</evidence>
<sequence>MSQRADLIVTNAAVYTCDPAREWAEAFAVAGGDIIAVGSADEVRALATPGTKVLDAGGRMVMPGLCDVHTHLGYGGSKIAHELGLLPTDTLDDILAKVRDRAAELGPDEWIVGGTITSSVLADVSKGGYLAAFDEASGGHPVILRDDSMHNRWVNSRALELIGVGADTPDPEDGTYVRDADGRLTGVLLEMASKVVEDAMNASIENPEERLRVAFKTALRMVNSFGITAAQDAGTLEHSLRALAGLDDSGEMTAWVVGSMPSRTFFEEGAVGEELYAVGGSYRRPHVRPDFVKLFLDGVPMTRTSALLTPYICHGDHEDPDFKGESYWSHDDLVKTLKRCYELGLGAKLHSTGDGSVRLALDAIETVRKALGDGPIFQIAHVINVHPDDVPRFAELNVVADASPYMWFPSVIIDITAEQVPQEVVERSFPCKDLVDSGAVLAAGSDWPVVPLPNPWLGMETLVTRANPDPAVPGELGLAQRLSLPEAIAAFTSNPAKAMGLGDTTGAIRTGLSADFVVLNHNLFDVEPGEIHQTQVEYTYFKGAKVYEKSPE</sequence>
<dbReference type="InterPro" id="IPR032466">
    <property type="entry name" value="Metal_Hydrolase"/>
</dbReference>
<dbReference type="Gene3D" id="3.10.310.70">
    <property type="match status" value="1"/>
</dbReference>
<dbReference type="SUPFAM" id="SSF51338">
    <property type="entry name" value="Composite domain of metallo-dependent hydrolases"/>
    <property type="match status" value="1"/>
</dbReference>
<dbReference type="Gene3D" id="3.20.20.140">
    <property type="entry name" value="Metal-dependent hydrolases"/>
    <property type="match status" value="1"/>
</dbReference>
<accession>A0A233SY46</accession>
<protein>
    <submittedName>
        <fullName evidence="2">Amidohydrolase</fullName>
    </submittedName>
</protein>
<evidence type="ECO:0000313" key="2">
    <source>
        <dbReference type="EMBL" id="OXZ00561.1"/>
    </source>
</evidence>
<dbReference type="InterPro" id="IPR011059">
    <property type="entry name" value="Metal-dep_hydrolase_composite"/>
</dbReference>
<dbReference type="SUPFAM" id="SSF51556">
    <property type="entry name" value="Metallo-dependent hydrolases"/>
    <property type="match status" value="1"/>
</dbReference>
<dbReference type="InterPro" id="IPR013108">
    <property type="entry name" value="Amidohydro_3"/>
</dbReference>
<keyword evidence="3" id="KW-1185">Reference proteome</keyword>
<dbReference type="PANTHER" id="PTHR22642:SF2">
    <property type="entry name" value="PROTEIN LONG AFTER FAR-RED 3"/>
    <property type="match status" value="1"/>
</dbReference>
<keyword evidence="2" id="KW-0378">Hydrolase</keyword>
<reference evidence="2 3" key="1">
    <citation type="submission" date="2016-07" db="EMBL/GenBank/DDBJ databases">
        <title>Draft genome of Streptomyces diastatochromogenes.</title>
        <authorList>
            <person name="Podduturi R."/>
            <person name="Lukassen M.B."/>
            <person name="Clausen N."/>
            <person name="Nielsen J.L."/>
            <person name="Jorgensen N.O."/>
        </authorList>
    </citation>
    <scope>NUCLEOTIDE SEQUENCE [LARGE SCALE GENOMIC DNA]</scope>
    <source>
        <strain evidence="2 3">DSM 40608</strain>
    </source>
</reference>
<proteinExistence type="predicted"/>
<evidence type="ECO:0000313" key="3">
    <source>
        <dbReference type="Proteomes" id="UP000215483"/>
    </source>
</evidence>
<dbReference type="CDD" id="cd01300">
    <property type="entry name" value="YtcJ_like"/>
    <property type="match status" value="1"/>
</dbReference>
<dbReference type="PANTHER" id="PTHR22642">
    <property type="entry name" value="IMIDAZOLONEPROPIONASE"/>
    <property type="match status" value="1"/>
</dbReference>
<organism evidence="2 3">
    <name type="scientific">Streptomyces diastatochromogenes</name>
    <dbReference type="NCBI Taxonomy" id="42236"/>
    <lineage>
        <taxon>Bacteria</taxon>
        <taxon>Bacillati</taxon>
        <taxon>Actinomycetota</taxon>
        <taxon>Actinomycetes</taxon>
        <taxon>Kitasatosporales</taxon>
        <taxon>Streptomycetaceae</taxon>
        <taxon>Streptomyces</taxon>
    </lineage>
</organism>
<dbReference type="EMBL" id="MCGQ01000001">
    <property type="protein sequence ID" value="OXZ00561.1"/>
    <property type="molecule type" value="Genomic_DNA"/>
</dbReference>
<dbReference type="AlphaFoldDB" id="A0A233SY46"/>
<dbReference type="Gene3D" id="2.30.40.10">
    <property type="entry name" value="Urease, subunit C, domain 1"/>
    <property type="match status" value="1"/>
</dbReference>
<dbReference type="RefSeq" id="WP_094214284.1">
    <property type="nucleotide sequence ID" value="NZ_MCGQ01000001.1"/>
</dbReference>
<dbReference type="Pfam" id="PF07969">
    <property type="entry name" value="Amidohydro_3"/>
    <property type="match status" value="1"/>
</dbReference>
<name>A0A233SY46_STRDA</name>
<dbReference type="OrthoDB" id="3173428at2"/>
<dbReference type="GO" id="GO:0016810">
    <property type="term" value="F:hydrolase activity, acting on carbon-nitrogen (but not peptide) bonds"/>
    <property type="evidence" value="ECO:0007669"/>
    <property type="project" value="InterPro"/>
</dbReference>